<sequence>FFNFKPSKAAEPTSSPFLDADSAREKRKRQSTGSAAATEKKKQQARSSMDKILKRNFDPVVK</sequence>
<name>A0ABR3EJK0_9AGAR</name>
<dbReference type="Proteomes" id="UP001465976">
    <property type="component" value="Unassembled WGS sequence"/>
</dbReference>
<protein>
    <submittedName>
        <fullName evidence="2">Uncharacterized protein</fullName>
    </submittedName>
</protein>
<organism evidence="2 3">
    <name type="scientific">Marasmius crinis-equi</name>
    <dbReference type="NCBI Taxonomy" id="585013"/>
    <lineage>
        <taxon>Eukaryota</taxon>
        <taxon>Fungi</taxon>
        <taxon>Dikarya</taxon>
        <taxon>Basidiomycota</taxon>
        <taxon>Agaricomycotina</taxon>
        <taxon>Agaricomycetes</taxon>
        <taxon>Agaricomycetidae</taxon>
        <taxon>Agaricales</taxon>
        <taxon>Marasmiineae</taxon>
        <taxon>Marasmiaceae</taxon>
        <taxon>Marasmius</taxon>
    </lineage>
</organism>
<feature type="non-terminal residue" evidence="2">
    <location>
        <position position="1"/>
    </location>
</feature>
<evidence type="ECO:0000313" key="3">
    <source>
        <dbReference type="Proteomes" id="UP001465976"/>
    </source>
</evidence>
<dbReference type="EMBL" id="JBAHYK010004009">
    <property type="protein sequence ID" value="KAL0563051.1"/>
    <property type="molecule type" value="Genomic_DNA"/>
</dbReference>
<feature type="region of interest" description="Disordered" evidence="1">
    <location>
        <begin position="1"/>
        <end position="62"/>
    </location>
</feature>
<accession>A0ABR3EJK0</accession>
<comment type="caution">
    <text evidence="2">The sequence shown here is derived from an EMBL/GenBank/DDBJ whole genome shotgun (WGS) entry which is preliminary data.</text>
</comment>
<feature type="non-terminal residue" evidence="2">
    <location>
        <position position="62"/>
    </location>
</feature>
<reference evidence="2 3" key="1">
    <citation type="submission" date="2024-02" db="EMBL/GenBank/DDBJ databases">
        <title>A draft genome for the cacao thread blight pathogen Marasmius crinis-equi.</title>
        <authorList>
            <person name="Cohen S.P."/>
            <person name="Baruah I.K."/>
            <person name="Amoako-Attah I."/>
            <person name="Bukari Y."/>
            <person name="Meinhardt L.W."/>
            <person name="Bailey B.A."/>
        </authorList>
    </citation>
    <scope>NUCLEOTIDE SEQUENCE [LARGE SCALE GENOMIC DNA]</scope>
    <source>
        <strain evidence="2 3">GH-76</strain>
    </source>
</reference>
<keyword evidence="3" id="KW-1185">Reference proteome</keyword>
<gene>
    <name evidence="2" type="ORF">V5O48_019027</name>
</gene>
<feature type="compositionally biased region" description="Basic and acidic residues" evidence="1">
    <location>
        <begin position="38"/>
        <end position="62"/>
    </location>
</feature>
<evidence type="ECO:0000313" key="2">
    <source>
        <dbReference type="EMBL" id="KAL0563051.1"/>
    </source>
</evidence>
<proteinExistence type="predicted"/>
<evidence type="ECO:0000256" key="1">
    <source>
        <dbReference type="SAM" id="MobiDB-lite"/>
    </source>
</evidence>